<dbReference type="Pfam" id="PF00069">
    <property type="entry name" value="Pkinase"/>
    <property type="match status" value="1"/>
</dbReference>
<gene>
    <name evidence="12" type="ORF">AWC27_28620</name>
</gene>
<evidence type="ECO:0000256" key="7">
    <source>
        <dbReference type="ARBA" id="ARBA00047899"/>
    </source>
</evidence>
<feature type="domain" description="Protein kinase" evidence="11">
    <location>
        <begin position="12"/>
        <end position="275"/>
    </location>
</feature>
<feature type="compositionally biased region" description="Basic and acidic residues" evidence="9">
    <location>
        <begin position="456"/>
        <end position="467"/>
    </location>
</feature>
<evidence type="ECO:0000256" key="6">
    <source>
        <dbReference type="ARBA" id="ARBA00022840"/>
    </source>
</evidence>
<keyword evidence="13" id="KW-1185">Reference proteome</keyword>
<evidence type="ECO:0000313" key="13">
    <source>
        <dbReference type="Proteomes" id="UP000193317"/>
    </source>
</evidence>
<sequence>MSLEVGQVFAGYTILRMLGSGGMGAVYLARHPRLPREDALKVLPADLTADPEYRARFEREAELAAALSHPHIVRIFDRGEYDGQFWISMDYVDGTDAAVLLSKFHPGGIPADEALAIVTAVASALDYAHHLGLLHRDVKPANVLLTEPDGQPRRVFLADFGIARRIAEVARLTSTNMAVGTAAYAAPEQLMGAALDGRADQYALACTAFHLLCGARPYDSANLAVVISQQITAEPPSIGARRPDLAALDPVFATAMAKKPSDRFDSCQEFAHQLSQCLSGAAPYTFATRPAPAVQVRRSRVRIGVLAAAVVLLLAAAAVFGGLQLTAQHHPGVAAGPLSGVYRADFGPITGLDDVADTAAAPELVSSYGLRSVCGTTGCVATATRLSGAPVGATTMVFDQIDGRWVAVALGSDLCRSMPSEFWQVFTLQPGPGGSLTGEYSTTAGNGCAEKRTVTFTRTDDPDDNRLPDPAGQPKRVSSPAEALHGRYRLARTFTSGMAPQRTEAAVRTDCLRTGQRCISYFHGPSAEFPLVFDGTNWTSDIEQDTQCPGTRATTHVKTTEQYSLPAPPQNPITLLSGQGHQVQSEPCALDSDFGETFTRTGD</sequence>
<dbReference type="Gene3D" id="3.30.200.20">
    <property type="entry name" value="Phosphorylase Kinase, domain 1"/>
    <property type="match status" value="1"/>
</dbReference>
<dbReference type="Gene3D" id="1.10.510.10">
    <property type="entry name" value="Transferase(Phosphotransferase) domain 1"/>
    <property type="match status" value="1"/>
</dbReference>
<dbReference type="PROSITE" id="PS00108">
    <property type="entry name" value="PROTEIN_KINASE_ST"/>
    <property type="match status" value="1"/>
</dbReference>
<dbReference type="FunFam" id="3.30.200.20:FF:000035">
    <property type="entry name" value="Serine/threonine protein kinase Stk1"/>
    <property type="match status" value="1"/>
</dbReference>
<evidence type="ECO:0000256" key="2">
    <source>
        <dbReference type="ARBA" id="ARBA00022527"/>
    </source>
</evidence>
<dbReference type="InterPro" id="IPR011009">
    <property type="entry name" value="Kinase-like_dom_sf"/>
</dbReference>
<feature type="region of interest" description="Disordered" evidence="9">
    <location>
        <begin position="556"/>
        <end position="586"/>
    </location>
</feature>
<dbReference type="PROSITE" id="PS50011">
    <property type="entry name" value="PROTEIN_KINASE_DOM"/>
    <property type="match status" value="1"/>
</dbReference>
<dbReference type="EC" id="2.7.11.1" evidence="1"/>
<dbReference type="GO" id="GO:0080090">
    <property type="term" value="P:regulation of primary metabolic process"/>
    <property type="evidence" value="ECO:0007669"/>
    <property type="project" value="UniProtKB-ARBA"/>
</dbReference>
<keyword evidence="5" id="KW-0418">Kinase</keyword>
<evidence type="ECO:0000313" key="12">
    <source>
        <dbReference type="EMBL" id="ORX02723.1"/>
    </source>
</evidence>
<evidence type="ECO:0000256" key="4">
    <source>
        <dbReference type="ARBA" id="ARBA00022741"/>
    </source>
</evidence>
<keyword evidence="4" id="KW-0547">Nucleotide-binding</keyword>
<name>A0A1X2EHY9_MYCSZ</name>
<dbReference type="EMBL" id="LQPW01000086">
    <property type="protein sequence ID" value="ORX02723.1"/>
    <property type="molecule type" value="Genomic_DNA"/>
</dbReference>
<evidence type="ECO:0000256" key="5">
    <source>
        <dbReference type="ARBA" id="ARBA00022777"/>
    </source>
</evidence>
<evidence type="ECO:0000256" key="8">
    <source>
        <dbReference type="ARBA" id="ARBA00048679"/>
    </source>
</evidence>
<dbReference type="RefSeq" id="WP_085671013.1">
    <property type="nucleotide sequence ID" value="NZ_LQPW01000086.1"/>
</dbReference>
<evidence type="ECO:0000259" key="11">
    <source>
        <dbReference type="PROSITE" id="PS50011"/>
    </source>
</evidence>
<accession>A0A1X2EHY9</accession>
<proteinExistence type="predicted"/>
<dbReference type="InterPro" id="IPR000719">
    <property type="entry name" value="Prot_kinase_dom"/>
</dbReference>
<evidence type="ECO:0000256" key="1">
    <source>
        <dbReference type="ARBA" id="ARBA00012513"/>
    </source>
</evidence>
<dbReference type="GO" id="GO:0004674">
    <property type="term" value="F:protein serine/threonine kinase activity"/>
    <property type="evidence" value="ECO:0007669"/>
    <property type="project" value="UniProtKB-KW"/>
</dbReference>
<keyword evidence="10" id="KW-0472">Membrane</keyword>
<feature type="compositionally biased region" description="Polar residues" evidence="9">
    <location>
        <begin position="572"/>
        <end position="585"/>
    </location>
</feature>
<protein>
    <recommendedName>
        <fullName evidence="1">non-specific serine/threonine protein kinase</fullName>
        <ecNumber evidence="1">2.7.11.1</ecNumber>
    </recommendedName>
</protein>
<keyword evidence="10" id="KW-1133">Transmembrane helix</keyword>
<feature type="transmembrane region" description="Helical" evidence="10">
    <location>
        <begin position="303"/>
        <end position="323"/>
    </location>
</feature>
<dbReference type="OrthoDB" id="4497069at2"/>
<dbReference type="CDD" id="cd14014">
    <property type="entry name" value="STKc_PknB_like"/>
    <property type="match status" value="1"/>
</dbReference>
<dbReference type="AlphaFoldDB" id="A0A1X2EHY9"/>
<dbReference type="InterPro" id="IPR008271">
    <property type="entry name" value="Ser/Thr_kinase_AS"/>
</dbReference>
<keyword evidence="10" id="KW-0812">Transmembrane</keyword>
<evidence type="ECO:0000256" key="3">
    <source>
        <dbReference type="ARBA" id="ARBA00022679"/>
    </source>
</evidence>
<dbReference type="PANTHER" id="PTHR43289">
    <property type="entry name" value="MITOGEN-ACTIVATED PROTEIN KINASE KINASE KINASE 20-RELATED"/>
    <property type="match status" value="1"/>
</dbReference>
<reference evidence="12 13" key="1">
    <citation type="submission" date="2016-01" db="EMBL/GenBank/DDBJ databases">
        <title>The new phylogeny of the genus Mycobacterium.</title>
        <authorList>
            <person name="Tarcisio F."/>
            <person name="Conor M."/>
            <person name="Antonella G."/>
            <person name="Elisabetta G."/>
            <person name="Giulia F.S."/>
            <person name="Sara T."/>
            <person name="Anna F."/>
            <person name="Clotilde B."/>
            <person name="Roberto B."/>
            <person name="Veronica D.S."/>
            <person name="Fabio R."/>
            <person name="Monica P."/>
            <person name="Olivier J."/>
            <person name="Enrico T."/>
            <person name="Nicola S."/>
        </authorList>
    </citation>
    <scope>NUCLEOTIDE SEQUENCE [LARGE SCALE GENOMIC DNA]</scope>
    <source>
        <strain evidence="12 13">DSM 44166</strain>
    </source>
</reference>
<evidence type="ECO:0000256" key="10">
    <source>
        <dbReference type="SAM" id="Phobius"/>
    </source>
</evidence>
<feature type="transmembrane region" description="Helical" evidence="10">
    <location>
        <begin position="6"/>
        <end position="29"/>
    </location>
</feature>
<dbReference type="GO" id="GO:0005524">
    <property type="term" value="F:ATP binding"/>
    <property type="evidence" value="ECO:0007669"/>
    <property type="project" value="UniProtKB-KW"/>
</dbReference>
<comment type="catalytic activity">
    <reaction evidence="8">
        <text>L-seryl-[protein] + ATP = O-phospho-L-seryl-[protein] + ADP + H(+)</text>
        <dbReference type="Rhea" id="RHEA:17989"/>
        <dbReference type="Rhea" id="RHEA-COMP:9863"/>
        <dbReference type="Rhea" id="RHEA-COMP:11604"/>
        <dbReference type="ChEBI" id="CHEBI:15378"/>
        <dbReference type="ChEBI" id="CHEBI:29999"/>
        <dbReference type="ChEBI" id="CHEBI:30616"/>
        <dbReference type="ChEBI" id="CHEBI:83421"/>
        <dbReference type="ChEBI" id="CHEBI:456216"/>
        <dbReference type="EC" id="2.7.11.1"/>
    </reaction>
</comment>
<feature type="region of interest" description="Disordered" evidence="9">
    <location>
        <begin position="456"/>
        <end position="482"/>
    </location>
</feature>
<comment type="catalytic activity">
    <reaction evidence="7">
        <text>L-threonyl-[protein] + ATP = O-phospho-L-threonyl-[protein] + ADP + H(+)</text>
        <dbReference type="Rhea" id="RHEA:46608"/>
        <dbReference type="Rhea" id="RHEA-COMP:11060"/>
        <dbReference type="Rhea" id="RHEA-COMP:11605"/>
        <dbReference type="ChEBI" id="CHEBI:15378"/>
        <dbReference type="ChEBI" id="CHEBI:30013"/>
        <dbReference type="ChEBI" id="CHEBI:30616"/>
        <dbReference type="ChEBI" id="CHEBI:61977"/>
        <dbReference type="ChEBI" id="CHEBI:456216"/>
        <dbReference type="EC" id="2.7.11.1"/>
    </reaction>
</comment>
<keyword evidence="3" id="KW-0808">Transferase</keyword>
<comment type="caution">
    <text evidence="12">The sequence shown here is derived from an EMBL/GenBank/DDBJ whole genome shotgun (WGS) entry which is preliminary data.</text>
</comment>
<organism evidence="12 13">
    <name type="scientific">Mycobacterium szulgai</name>
    <dbReference type="NCBI Taxonomy" id="1787"/>
    <lineage>
        <taxon>Bacteria</taxon>
        <taxon>Bacillati</taxon>
        <taxon>Actinomycetota</taxon>
        <taxon>Actinomycetes</taxon>
        <taxon>Mycobacteriales</taxon>
        <taxon>Mycobacteriaceae</taxon>
        <taxon>Mycobacterium</taxon>
    </lineage>
</organism>
<evidence type="ECO:0000256" key="9">
    <source>
        <dbReference type="SAM" id="MobiDB-lite"/>
    </source>
</evidence>
<dbReference type="PANTHER" id="PTHR43289:SF6">
    <property type="entry name" value="SERINE_THREONINE-PROTEIN KINASE NEKL-3"/>
    <property type="match status" value="1"/>
</dbReference>
<keyword evidence="2" id="KW-0723">Serine/threonine-protein kinase</keyword>
<dbReference type="SMART" id="SM00220">
    <property type="entry name" value="S_TKc"/>
    <property type="match status" value="1"/>
</dbReference>
<keyword evidence="6" id="KW-0067">ATP-binding</keyword>
<dbReference type="Proteomes" id="UP000193317">
    <property type="component" value="Unassembled WGS sequence"/>
</dbReference>
<dbReference type="SUPFAM" id="SSF56112">
    <property type="entry name" value="Protein kinase-like (PK-like)"/>
    <property type="match status" value="1"/>
</dbReference>